<organism evidence="1 2">
    <name type="scientific">Lentinus tigrinus ALCF2SS1-6</name>
    <dbReference type="NCBI Taxonomy" id="1328759"/>
    <lineage>
        <taxon>Eukaryota</taxon>
        <taxon>Fungi</taxon>
        <taxon>Dikarya</taxon>
        <taxon>Basidiomycota</taxon>
        <taxon>Agaricomycotina</taxon>
        <taxon>Agaricomycetes</taxon>
        <taxon>Polyporales</taxon>
        <taxon>Polyporaceae</taxon>
        <taxon>Lentinus</taxon>
    </lineage>
</organism>
<accession>A0A5C2SCA4</accession>
<proteinExistence type="predicted"/>
<name>A0A5C2SCA4_9APHY</name>
<dbReference type="Proteomes" id="UP000313359">
    <property type="component" value="Unassembled WGS sequence"/>
</dbReference>
<keyword evidence="2" id="KW-1185">Reference proteome</keyword>
<evidence type="ECO:0000313" key="1">
    <source>
        <dbReference type="EMBL" id="RPD58966.1"/>
    </source>
</evidence>
<sequence length="84" mass="9354">MSIGFPGLLDNQSLWMFHRFAGGSSANRVWPELIVQSSRFSRSCYGCGVATGWSLCYCSRARQGNYCNVAPSLRLVQEDIRLSS</sequence>
<reference evidence="1" key="1">
    <citation type="journal article" date="2018" name="Genome Biol. Evol.">
        <title>Genomics and development of Lentinus tigrinus, a white-rot wood-decaying mushroom with dimorphic fruiting bodies.</title>
        <authorList>
            <person name="Wu B."/>
            <person name="Xu Z."/>
            <person name="Knudson A."/>
            <person name="Carlson A."/>
            <person name="Chen N."/>
            <person name="Kovaka S."/>
            <person name="LaButti K."/>
            <person name="Lipzen A."/>
            <person name="Pennachio C."/>
            <person name="Riley R."/>
            <person name="Schakwitz W."/>
            <person name="Umezawa K."/>
            <person name="Ohm R.A."/>
            <person name="Grigoriev I.V."/>
            <person name="Nagy L.G."/>
            <person name="Gibbons J."/>
            <person name="Hibbett D."/>
        </authorList>
    </citation>
    <scope>NUCLEOTIDE SEQUENCE [LARGE SCALE GENOMIC DNA]</scope>
    <source>
        <strain evidence="1">ALCF2SS1-6</strain>
    </source>
</reference>
<gene>
    <name evidence="1" type="ORF">L227DRAFT_576608</name>
</gene>
<evidence type="ECO:0000313" key="2">
    <source>
        <dbReference type="Proteomes" id="UP000313359"/>
    </source>
</evidence>
<dbReference type="AlphaFoldDB" id="A0A5C2SCA4"/>
<protein>
    <submittedName>
        <fullName evidence="1">Uncharacterized protein</fullName>
    </submittedName>
</protein>
<dbReference type="EMBL" id="ML122272">
    <property type="protein sequence ID" value="RPD58966.1"/>
    <property type="molecule type" value="Genomic_DNA"/>
</dbReference>